<sequence>MSQGIRPVGGCVFFAGPPVRIVMIGKTGVGKSAVGNTIVNKKAFISLESPESVTAHCRHAQLEGEKREVHVVDTPGILDTSKSVEVVKKEIIKCIQMSTPGPHVFLLVLQIGRFTKEEENCVDALEKLFGPEMSKYMIVLFSHGDKLTQQGTTIFDYLRSGHPKLTELLNRCGNRFHVFNNKDKKNRKQVAELIKKIDEMVAANRASYYSDDMFEAVDRTQRQPDKLPDGTEDLNVNVLSELLQRIIQFQATLSATTPAPAAVYDNKT</sequence>
<evidence type="ECO:0000313" key="6">
    <source>
        <dbReference type="Proteomes" id="UP000472271"/>
    </source>
</evidence>
<organism evidence="5 6">
    <name type="scientific">Sphaeramia orbicularis</name>
    <name type="common">orbiculate cardinalfish</name>
    <dbReference type="NCBI Taxonomy" id="375764"/>
    <lineage>
        <taxon>Eukaryota</taxon>
        <taxon>Metazoa</taxon>
        <taxon>Chordata</taxon>
        <taxon>Craniata</taxon>
        <taxon>Vertebrata</taxon>
        <taxon>Euteleostomi</taxon>
        <taxon>Actinopterygii</taxon>
        <taxon>Neopterygii</taxon>
        <taxon>Teleostei</taxon>
        <taxon>Neoteleostei</taxon>
        <taxon>Acanthomorphata</taxon>
        <taxon>Gobiaria</taxon>
        <taxon>Kurtiformes</taxon>
        <taxon>Apogonoidei</taxon>
        <taxon>Apogonidae</taxon>
        <taxon>Apogoninae</taxon>
        <taxon>Sphaeramia</taxon>
    </lineage>
</organism>
<dbReference type="FunFam" id="3.40.50.300:FF:000366">
    <property type="entry name" value="GTPase, IMAP family member 2"/>
    <property type="match status" value="1"/>
</dbReference>
<dbReference type="Proteomes" id="UP000472271">
    <property type="component" value="Unassembled WGS sequence"/>
</dbReference>
<feature type="domain" description="AIG1-type G" evidence="4">
    <location>
        <begin position="16"/>
        <end position="218"/>
    </location>
</feature>
<keyword evidence="2" id="KW-0547">Nucleotide-binding</keyword>
<evidence type="ECO:0000256" key="1">
    <source>
        <dbReference type="ARBA" id="ARBA00008535"/>
    </source>
</evidence>
<dbReference type="PANTHER" id="PTHR10903">
    <property type="entry name" value="GTPASE, IMAP FAMILY MEMBER-RELATED"/>
    <property type="match status" value="1"/>
</dbReference>
<dbReference type="CDD" id="cd01852">
    <property type="entry name" value="AIG1"/>
    <property type="match status" value="1"/>
</dbReference>
<dbReference type="Gene3D" id="3.40.50.300">
    <property type="entry name" value="P-loop containing nucleotide triphosphate hydrolases"/>
    <property type="match status" value="1"/>
</dbReference>
<keyword evidence="3" id="KW-0342">GTP-binding</keyword>
<evidence type="ECO:0000256" key="2">
    <source>
        <dbReference type="ARBA" id="ARBA00022741"/>
    </source>
</evidence>
<evidence type="ECO:0000259" key="4">
    <source>
        <dbReference type="PROSITE" id="PS51720"/>
    </source>
</evidence>
<accession>A0A673B126</accession>
<dbReference type="Ensembl" id="ENSSORT00005036485.1">
    <property type="protein sequence ID" value="ENSSORP00005035535.1"/>
    <property type="gene ID" value="ENSSORG00005016778.1"/>
</dbReference>
<dbReference type="InterPro" id="IPR006703">
    <property type="entry name" value="G_AIG1"/>
</dbReference>
<proteinExistence type="inferred from homology"/>
<dbReference type="AlphaFoldDB" id="A0A673B126"/>
<name>A0A673B126_9TELE</name>
<dbReference type="Ensembl" id="ENSSORT00005036466.1">
    <property type="protein sequence ID" value="ENSSORP00005035516.1"/>
    <property type="gene ID" value="ENSSORG00005016763.1"/>
</dbReference>
<dbReference type="PROSITE" id="PS51720">
    <property type="entry name" value="G_AIG1"/>
    <property type="match status" value="1"/>
</dbReference>
<dbReference type="Pfam" id="PF04548">
    <property type="entry name" value="AIG1"/>
    <property type="match status" value="1"/>
</dbReference>
<comment type="similarity">
    <text evidence="1">Belongs to the TRAFAC class TrmE-Era-EngA-EngB-Septin-like GTPase superfamily. AIG1/Toc34/Toc159-like paraseptin GTPase family. IAN subfamily.</text>
</comment>
<protein>
    <recommendedName>
        <fullName evidence="4">AIG1-type G domain-containing protein</fullName>
    </recommendedName>
</protein>
<reference evidence="5" key="1">
    <citation type="submission" date="2025-05" db="UniProtKB">
        <authorList>
            <consortium name="Ensembl"/>
        </authorList>
    </citation>
    <scope>IDENTIFICATION</scope>
</reference>
<evidence type="ECO:0000256" key="3">
    <source>
        <dbReference type="ARBA" id="ARBA00023134"/>
    </source>
</evidence>
<dbReference type="GO" id="GO:0005525">
    <property type="term" value="F:GTP binding"/>
    <property type="evidence" value="ECO:0007669"/>
    <property type="project" value="UniProtKB-KW"/>
</dbReference>
<evidence type="ECO:0000313" key="5">
    <source>
        <dbReference type="Ensembl" id="ENSSORP00005035535.1"/>
    </source>
</evidence>
<dbReference type="PANTHER" id="PTHR10903:SF112">
    <property type="entry name" value="SI:CH211-113E8.5"/>
    <property type="match status" value="1"/>
</dbReference>
<dbReference type="InterPro" id="IPR027417">
    <property type="entry name" value="P-loop_NTPase"/>
</dbReference>
<dbReference type="SUPFAM" id="SSF52540">
    <property type="entry name" value="P-loop containing nucleoside triphosphate hydrolases"/>
    <property type="match status" value="1"/>
</dbReference>
<dbReference type="InterPro" id="IPR045058">
    <property type="entry name" value="GIMA/IAN/Toc"/>
</dbReference>
<keyword evidence="6" id="KW-1185">Reference proteome</keyword>